<accession>A0ABQ8SS55</accession>
<proteinExistence type="predicted"/>
<organism evidence="1 2">
    <name type="scientific">Periplaneta americana</name>
    <name type="common">American cockroach</name>
    <name type="synonym">Blatta americana</name>
    <dbReference type="NCBI Taxonomy" id="6978"/>
    <lineage>
        <taxon>Eukaryota</taxon>
        <taxon>Metazoa</taxon>
        <taxon>Ecdysozoa</taxon>
        <taxon>Arthropoda</taxon>
        <taxon>Hexapoda</taxon>
        <taxon>Insecta</taxon>
        <taxon>Pterygota</taxon>
        <taxon>Neoptera</taxon>
        <taxon>Polyneoptera</taxon>
        <taxon>Dictyoptera</taxon>
        <taxon>Blattodea</taxon>
        <taxon>Blattoidea</taxon>
        <taxon>Blattidae</taxon>
        <taxon>Blattinae</taxon>
        <taxon>Periplaneta</taxon>
    </lineage>
</organism>
<dbReference type="Proteomes" id="UP001148838">
    <property type="component" value="Unassembled WGS sequence"/>
</dbReference>
<sequence>MTAEYVGDRLPRVARPSCRSRRPVDLKQNKIRRLNKSEEEWTIVYEITIQTFQRFWQEKLSIELFERLACKRVRICQTREMKKNTEHSERIKRLGTTYSSKVLEIFNIVFLHYFISYNNENWRLSGNYSRDGRFDNENEPSSSGIEYSIVQSLKSNRKSKELAYKTLVRPIMENGAVDWDPYRQNQIDSIEKVQRKAAKYVKMGKGHGEEIVKDLGLYCVRSKPYDSRGNSTKSTHYYACSGAHGYG</sequence>
<gene>
    <name evidence="1" type="ORF">ANN_16970</name>
</gene>
<reference evidence="1 2" key="1">
    <citation type="journal article" date="2022" name="Allergy">
        <title>Genome assembly and annotation of Periplaneta americana reveal a comprehensive cockroach allergen profile.</title>
        <authorList>
            <person name="Wang L."/>
            <person name="Xiong Q."/>
            <person name="Saelim N."/>
            <person name="Wang L."/>
            <person name="Nong W."/>
            <person name="Wan A.T."/>
            <person name="Shi M."/>
            <person name="Liu X."/>
            <person name="Cao Q."/>
            <person name="Hui J.H.L."/>
            <person name="Sookrung N."/>
            <person name="Leung T.F."/>
            <person name="Tungtrongchitr A."/>
            <person name="Tsui S.K.W."/>
        </authorList>
    </citation>
    <scope>NUCLEOTIDE SEQUENCE [LARGE SCALE GENOMIC DNA]</scope>
    <source>
        <strain evidence="1">PWHHKU_190912</strain>
    </source>
</reference>
<evidence type="ECO:0000313" key="1">
    <source>
        <dbReference type="EMBL" id="KAJ4436838.1"/>
    </source>
</evidence>
<comment type="caution">
    <text evidence="1">The sequence shown here is derived from an EMBL/GenBank/DDBJ whole genome shotgun (WGS) entry which is preliminary data.</text>
</comment>
<protein>
    <submittedName>
        <fullName evidence="1">Uncharacterized protein</fullName>
    </submittedName>
</protein>
<dbReference type="EMBL" id="JAJSOF020000021">
    <property type="protein sequence ID" value="KAJ4436838.1"/>
    <property type="molecule type" value="Genomic_DNA"/>
</dbReference>
<evidence type="ECO:0000313" key="2">
    <source>
        <dbReference type="Proteomes" id="UP001148838"/>
    </source>
</evidence>
<name>A0ABQ8SS55_PERAM</name>
<keyword evidence="2" id="KW-1185">Reference proteome</keyword>